<proteinExistence type="predicted"/>
<gene>
    <name evidence="2" type="ORF">HFA01_19420</name>
</gene>
<evidence type="ECO:0000313" key="2">
    <source>
        <dbReference type="EMBL" id="GEN53680.1"/>
    </source>
</evidence>
<dbReference type="OrthoDB" id="2938080at2"/>
<comment type="caution">
    <text evidence="2">The sequence shown here is derived from an EMBL/GenBank/DDBJ whole genome shotgun (WGS) entry which is preliminary data.</text>
</comment>
<organism evidence="2 3">
    <name type="scientific">Halobacillus faecis</name>
    <dbReference type="NCBI Taxonomy" id="360184"/>
    <lineage>
        <taxon>Bacteria</taxon>
        <taxon>Bacillati</taxon>
        <taxon>Bacillota</taxon>
        <taxon>Bacilli</taxon>
        <taxon>Bacillales</taxon>
        <taxon>Bacillaceae</taxon>
        <taxon>Halobacillus</taxon>
    </lineage>
</organism>
<feature type="region of interest" description="Disordered" evidence="1">
    <location>
        <begin position="31"/>
        <end position="169"/>
    </location>
</feature>
<dbReference type="Proteomes" id="UP000321886">
    <property type="component" value="Unassembled WGS sequence"/>
</dbReference>
<feature type="compositionally biased region" description="Acidic residues" evidence="1">
    <location>
        <begin position="129"/>
        <end position="138"/>
    </location>
</feature>
<evidence type="ECO:0000313" key="3">
    <source>
        <dbReference type="Proteomes" id="UP000321886"/>
    </source>
</evidence>
<dbReference type="EMBL" id="BJYD01000017">
    <property type="protein sequence ID" value="GEN53680.1"/>
    <property type="molecule type" value="Genomic_DNA"/>
</dbReference>
<protein>
    <submittedName>
        <fullName evidence="2">Uncharacterized protein</fullName>
    </submittedName>
</protein>
<feature type="compositionally biased region" description="Low complexity" evidence="1">
    <location>
        <begin position="62"/>
        <end position="128"/>
    </location>
</feature>
<sequence length="419" mass="47329">MSYTNHDGYGKCKNCFNQEQFCTCHQELEEHPDKSFTDQSPQCQKIGDQKQNQEQEQEGPEQEQGPQIQDQDQGQLQDQEQEQTQEGQTQGDQTQEQGDQTQGPQMQEQNEIQIQDQDQEQNEFQIQDQDQEQTEDQDQTQGDQLQSQRHGDQSMENDQSISTPTDVDVDGVTMDVKCGDCKPTIVFLEDLFEERKKKKHGYRRDGFMDDKHEVCGKDCDCCVRNLADLLRDVQEFQSTITPPEDKDIDIYFTTVNGLDNPTLNQVINQVVDCSVLRFRPATQPTIAPNTAVQLCDVAGICATNTDETPEISNVFEFLLRQANEVEKEDKENCKKKKKACDCPCCAAGIGNELECTASYGLLLDVFLKGQTEALPLYVLNIKDCLAYLVDDLVNPTEICVFSLCAISAFTVVSQTIPPV</sequence>
<dbReference type="AlphaFoldDB" id="A0A511WRB2"/>
<reference evidence="2 3" key="1">
    <citation type="submission" date="2019-07" db="EMBL/GenBank/DDBJ databases">
        <title>Whole genome shotgun sequence of Halobacillus faecis NBRC 103569.</title>
        <authorList>
            <person name="Hosoyama A."/>
            <person name="Uohara A."/>
            <person name="Ohji S."/>
            <person name="Ichikawa N."/>
        </authorList>
    </citation>
    <scope>NUCLEOTIDE SEQUENCE [LARGE SCALE GENOMIC DNA]</scope>
    <source>
        <strain evidence="2 3">NBRC 103569</strain>
    </source>
</reference>
<evidence type="ECO:0000256" key="1">
    <source>
        <dbReference type="SAM" id="MobiDB-lite"/>
    </source>
</evidence>
<keyword evidence="3" id="KW-1185">Reference proteome</keyword>
<feature type="compositionally biased region" description="Low complexity" evidence="1">
    <location>
        <begin position="139"/>
        <end position="148"/>
    </location>
</feature>
<name>A0A511WRB2_9BACI</name>
<dbReference type="RefSeq" id="WP_146815595.1">
    <property type="nucleotide sequence ID" value="NZ_BJYD01000017.1"/>
</dbReference>
<accession>A0A511WRB2</accession>